<evidence type="ECO:0000256" key="2">
    <source>
        <dbReference type="ARBA" id="ARBA00007474"/>
    </source>
</evidence>
<proteinExistence type="inferred from homology"/>
<dbReference type="Proteomes" id="UP000515150">
    <property type="component" value="Chromosome 9"/>
</dbReference>
<gene>
    <name evidence="12" type="primary">golm1</name>
</gene>
<feature type="compositionally biased region" description="Acidic residues" evidence="9">
    <location>
        <begin position="365"/>
        <end position="385"/>
    </location>
</feature>
<dbReference type="PANTHER" id="PTHR15896">
    <property type="entry name" value="GOLGI PHOSPHOPROTEIN 2/GP73-RELATED"/>
    <property type="match status" value="1"/>
</dbReference>
<accession>A0A6P7NBP1</accession>
<keyword evidence="6 8" id="KW-0175">Coiled coil</keyword>
<dbReference type="RefSeq" id="XP_029017016.1">
    <property type="nucleotide sequence ID" value="XM_029161183.3"/>
</dbReference>
<comment type="similarity">
    <text evidence="2">Belongs to the GOLM family.</text>
</comment>
<evidence type="ECO:0000313" key="12">
    <source>
        <dbReference type="RefSeq" id="XP_029017016.1"/>
    </source>
</evidence>
<dbReference type="GO" id="GO:0005794">
    <property type="term" value="C:Golgi apparatus"/>
    <property type="evidence" value="ECO:0007669"/>
    <property type="project" value="TreeGrafter"/>
</dbReference>
<evidence type="ECO:0000256" key="8">
    <source>
        <dbReference type="SAM" id="Coils"/>
    </source>
</evidence>
<dbReference type="InParanoid" id="A0A6P7NBP1"/>
<keyword evidence="5 10" id="KW-1133">Transmembrane helix</keyword>
<evidence type="ECO:0000256" key="1">
    <source>
        <dbReference type="ARBA" id="ARBA00004606"/>
    </source>
</evidence>
<evidence type="ECO:0000256" key="4">
    <source>
        <dbReference type="ARBA" id="ARBA00022968"/>
    </source>
</evidence>
<evidence type="ECO:0000256" key="10">
    <source>
        <dbReference type="SAM" id="Phobius"/>
    </source>
</evidence>
<dbReference type="KEGG" id="bspl:114861688"/>
<evidence type="ECO:0000256" key="6">
    <source>
        <dbReference type="ARBA" id="ARBA00023054"/>
    </source>
</evidence>
<dbReference type="PANTHER" id="PTHR15896:SF8">
    <property type="entry name" value="GOLGI MEMBRANE PROTEIN 1"/>
    <property type="match status" value="1"/>
</dbReference>
<evidence type="ECO:0000256" key="3">
    <source>
        <dbReference type="ARBA" id="ARBA00022692"/>
    </source>
</evidence>
<dbReference type="PRINTS" id="PR02084">
    <property type="entry name" value="GOLM1CASC4"/>
</dbReference>
<keyword evidence="3 10" id="KW-0812">Transmembrane</keyword>
<evidence type="ECO:0000256" key="7">
    <source>
        <dbReference type="ARBA" id="ARBA00023136"/>
    </source>
</evidence>
<comment type="subcellular location">
    <subcellularLocation>
        <location evidence="1">Membrane</location>
        <topology evidence="1">Single-pass type II membrane protein</topology>
    </subcellularLocation>
</comment>
<feature type="region of interest" description="Disordered" evidence="9">
    <location>
        <begin position="257"/>
        <end position="396"/>
    </location>
</feature>
<dbReference type="GO" id="GO:0016020">
    <property type="term" value="C:membrane"/>
    <property type="evidence" value="ECO:0007669"/>
    <property type="project" value="UniProtKB-SubCell"/>
</dbReference>
<feature type="compositionally biased region" description="Basic and acidic residues" evidence="9">
    <location>
        <begin position="278"/>
        <end position="299"/>
    </location>
</feature>
<keyword evidence="4" id="KW-0735">Signal-anchor</keyword>
<protein>
    <submittedName>
        <fullName evidence="12">Golgi membrane protein 1 isoform X1</fullName>
    </submittedName>
</protein>
<feature type="coiled-coil region" evidence="8">
    <location>
        <begin position="60"/>
        <end position="162"/>
    </location>
</feature>
<dbReference type="OrthoDB" id="9947543at2759"/>
<evidence type="ECO:0000313" key="11">
    <source>
        <dbReference type="Proteomes" id="UP000515150"/>
    </source>
</evidence>
<feature type="compositionally biased region" description="Basic and acidic residues" evidence="9">
    <location>
        <begin position="386"/>
        <end position="396"/>
    </location>
</feature>
<name>A0A6P7NBP1_BETSP</name>
<dbReference type="FunCoup" id="A0A6P7NBP1">
    <property type="interactions" value="650"/>
</dbReference>
<dbReference type="GeneID" id="114861688"/>
<organism evidence="11 12">
    <name type="scientific">Betta splendens</name>
    <name type="common">Siamese fighting fish</name>
    <dbReference type="NCBI Taxonomy" id="158456"/>
    <lineage>
        <taxon>Eukaryota</taxon>
        <taxon>Metazoa</taxon>
        <taxon>Chordata</taxon>
        <taxon>Craniata</taxon>
        <taxon>Vertebrata</taxon>
        <taxon>Euteleostomi</taxon>
        <taxon>Actinopterygii</taxon>
        <taxon>Neopterygii</taxon>
        <taxon>Teleostei</taxon>
        <taxon>Neoteleostei</taxon>
        <taxon>Acanthomorphata</taxon>
        <taxon>Anabantaria</taxon>
        <taxon>Anabantiformes</taxon>
        <taxon>Anabantoidei</taxon>
        <taxon>Osphronemidae</taxon>
        <taxon>Betta</taxon>
    </lineage>
</organism>
<keyword evidence="11" id="KW-1185">Reference proteome</keyword>
<evidence type="ECO:0000256" key="9">
    <source>
        <dbReference type="SAM" id="MobiDB-lite"/>
    </source>
</evidence>
<sequence length="396" mass="43943">MGGLGNGRRGGRSPPLMIGALIACILVLGFNYWVSSSRNLDLQTKLYDLESQVRRGVAERRGVETKKNEYQEEIQKQKAQITNMETLLKRELEEAQYSCSQQKSTLQQNISSSTKTIQKLKGQLNQLNDELNNCHGNIDNLNQKLTNNINNCNSQLQSQKELCDERVAAVKLEVQKHIPSQHVPPQQEKADDKELVEKEHAVAGAVATVVSHAPSLSLLKGKEPEILTNEIIVGKVLGEPGDLSPPKDLSKVDSQSVTSADAVKQGILPPPEGAVKAHHNEAENRKPLKDNLTEGKAVEVIDANEQGAQTEADPEMESMLIGQRREDESPIGQKLEDTLEYEADEQVGGVDLEKEQQNKRAENIDRDEEEEQVDYNGDNENEGEFEADKQDELAQN</sequence>
<reference evidence="12" key="1">
    <citation type="submission" date="2025-08" db="UniProtKB">
        <authorList>
            <consortium name="RefSeq"/>
        </authorList>
    </citation>
    <scope>IDENTIFICATION</scope>
</reference>
<feature type="compositionally biased region" description="Basic and acidic residues" evidence="9">
    <location>
        <begin position="351"/>
        <end position="364"/>
    </location>
</feature>
<keyword evidence="7 10" id="KW-0472">Membrane</keyword>
<dbReference type="InterPro" id="IPR026139">
    <property type="entry name" value="GOLM1/CASC4"/>
</dbReference>
<evidence type="ECO:0000256" key="5">
    <source>
        <dbReference type="ARBA" id="ARBA00022989"/>
    </source>
</evidence>
<dbReference type="Gene3D" id="1.20.1170.10">
    <property type="match status" value="1"/>
</dbReference>
<dbReference type="AlphaFoldDB" id="A0A6P7NBP1"/>
<dbReference type="CTD" id="51280"/>
<feature type="transmembrane region" description="Helical" evidence="10">
    <location>
        <begin position="16"/>
        <end position="34"/>
    </location>
</feature>